<feature type="domain" description="Sushi" evidence="3">
    <location>
        <begin position="1"/>
        <end position="65"/>
    </location>
</feature>
<reference evidence="5" key="1">
    <citation type="submission" date="2010-08" db="EMBL/GenBank/DDBJ databases">
        <authorList>
            <consortium name="Caenorhabditis japonica Sequencing Consortium"/>
            <person name="Wilson R.K."/>
        </authorList>
    </citation>
    <scope>NUCLEOTIDE SEQUENCE [LARGE SCALE GENOMIC DNA]</scope>
    <source>
        <strain evidence="5">DF5081</strain>
    </source>
</reference>
<dbReference type="EnsemblMetazoa" id="CJA39005a.1">
    <property type="protein sequence ID" value="CJA39005a.1"/>
    <property type="gene ID" value="WBGene00214852"/>
</dbReference>
<proteinExistence type="predicted"/>
<evidence type="ECO:0000313" key="5">
    <source>
        <dbReference type="Proteomes" id="UP000005237"/>
    </source>
</evidence>
<evidence type="ECO:0000256" key="2">
    <source>
        <dbReference type="PROSITE-ProRule" id="PRU00302"/>
    </source>
</evidence>
<dbReference type="InterPro" id="IPR008979">
    <property type="entry name" value="Galactose-bd-like_sf"/>
</dbReference>
<dbReference type="SUPFAM" id="SSF49785">
    <property type="entry name" value="Galactose-binding domain-like"/>
    <property type="match status" value="1"/>
</dbReference>
<dbReference type="PROSITE" id="PS50923">
    <property type="entry name" value="SUSHI"/>
    <property type="match status" value="1"/>
</dbReference>
<dbReference type="CDD" id="cd00033">
    <property type="entry name" value="CCP"/>
    <property type="match status" value="1"/>
</dbReference>
<accession>A0A8R1IVL5</accession>
<dbReference type="SUPFAM" id="SSF57535">
    <property type="entry name" value="Complement control module/SCR domain"/>
    <property type="match status" value="1"/>
</dbReference>
<organism evidence="4 5">
    <name type="scientific">Caenorhabditis japonica</name>
    <dbReference type="NCBI Taxonomy" id="281687"/>
    <lineage>
        <taxon>Eukaryota</taxon>
        <taxon>Metazoa</taxon>
        <taxon>Ecdysozoa</taxon>
        <taxon>Nematoda</taxon>
        <taxon>Chromadorea</taxon>
        <taxon>Rhabditida</taxon>
        <taxon>Rhabditina</taxon>
        <taxon>Rhabditomorpha</taxon>
        <taxon>Rhabditoidea</taxon>
        <taxon>Rhabditidae</taxon>
        <taxon>Peloderinae</taxon>
        <taxon>Caenorhabditis</taxon>
    </lineage>
</organism>
<dbReference type="Gene3D" id="2.10.70.10">
    <property type="entry name" value="Complement Module, domain 1"/>
    <property type="match status" value="1"/>
</dbReference>
<dbReference type="Gene3D" id="2.60.120.260">
    <property type="entry name" value="Galactose-binding domain-like"/>
    <property type="match status" value="1"/>
</dbReference>
<reference evidence="4" key="2">
    <citation type="submission" date="2022-06" db="UniProtKB">
        <authorList>
            <consortium name="EnsemblMetazoa"/>
        </authorList>
    </citation>
    <scope>IDENTIFICATION</scope>
    <source>
        <strain evidence="4">DF5081</strain>
    </source>
</reference>
<name>A0A8R1IVL5_CAEJA</name>
<keyword evidence="2" id="KW-0768">Sushi</keyword>
<dbReference type="Pfam" id="PF00084">
    <property type="entry name" value="Sushi"/>
    <property type="match status" value="1"/>
</dbReference>
<sequence>MSSAPSFPFSGFIRDFHPSRRVDFVHVIASHILKTCALGFDLIGSEERTCLSDGSWSDEPPICAIDVAFNKPVTQSSGNAVIGGTVCTTTEDETKSFWEVDLLGEYSIRSISITLGAMSSPIVAVEAIETGGAVHLEQPDRTHMIMPIDAQSLASMSSIIDSPLLVRQQIGEEDGLNLESTAIP</sequence>
<evidence type="ECO:0000256" key="1">
    <source>
        <dbReference type="ARBA" id="ARBA00023157"/>
    </source>
</evidence>
<evidence type="ECO:0000313" key="4">
    <source>
        <dbReference type="EnsemblMetazoa" id="CJA39005a.1"/>
    </source>
</evidence>
<keyword evidence="5" id="KW-1185">Reference proteome</keyword>
<feature type="disulfide bond" evidence="2">
    <location>
        <begin position="36"/>
        <end position="63"/>
    </location>
</feature>
<dbReference type="InterPro" id="IPR000436">
    <property type="entry name" value="Sushi_SCR_CCP_dom"/>
</dbReference>
<keyword evidence="1 2" id="KW-1015">Disulfide bond</keyword>
<dbReference type="Proteomes" id="UP000005237">
    <property type="component" value="Unassembled WGS sequence"/>
</dbReference>
<protein>
    <submittedName>
        <fullName evidence="4">Sushi domain-containing protein</fullName>
    </submittedName>
</protein>
<comment type="caution">
    <text evidence="2">Lacks conserved residue(s) required for the propagation of feature annotation.</text>
</comment>
<evidence type="ECO:0000259" key="3">
    <source>
        <dbReference type="PROSITE" id="PS50923"/>
    </source>
</evidence>
<dbReference type="AlphaFoldDB" id="A0A8R1IVL5"/>
<dbReference type="InterPro" id="IPR035976">
    <property type="entry name" value="Sushi/SCR/CCP_sf"/>
</dbReference>